<dbReference type="GO" id="GO:0005634">
    <property type="term" value="C:nucleus"/>
    <property type="evidence" value="ECO:0007669"/>
    <property type="project" value="TreeGrafter"/>
</dbReference>
<dbReference type="InterPro" id="IPR000433">
    <property type="entry name" value="Znf_ZZ"/>
</dbReference>
<reference evidence="9 10" key="1">
    <citation type="journal article" date="2012" name="Nucleic Acids Res.">
        <title>Sequencing of the smallest Apicomplexan genome from the human pathogen Babesia microti.</title>
        <authorList>
            <person name="Cornillot E."/>
            <person name="Hadj-Kaddour K."/>
            <person name="Dassouli A."/>
            <person name="Noel B."/>
            <person name="Ranwez V."/>
            <person name="Vacherie B."/>
            <person name="Augagneur Y."/>
            <person name="Bres V."/>
            <person name="Duclos A."/>
            <person name="Randazzo S."/>
            <person name="Carcy B."/>
            <person name="Debierre-Grockiego F."/>
            <person name="Delbecq S."/>
            <person name="Moubri-Menage K."/>
            <person name="Shams-Eldin H."/>
            <person name="Usmani-Brown S."/>
            <person name="Bringaud F."/>
            <person name="Wincker P."/>
            <person name="Vivares C.P."/>
            <person name="Schwarz R.T."/>
            <person name="Schetters T.P."/>
            <person name="Krause P.J."/>
            <person name="Gorenflot A."/>
            <person name="Berry V."/>
            <person name="Barbe V."/>
            <person name="Ben Mamoun C."/>
        </authorList>
    </citation>
    <scope>NUCLEOTIDE SEQUENCE [LARGE SCALE GENOMIC DNA]</scope>
    <source>
        <strain evidence="9 10">RI</strain>
    </source>
</reference>
<evidence type="ECO:0000256" key="3">
    <source>
        <dbReference type="ARBA" id="ARBA00022833"/>
    </source>
</evidence>
<feature type="compositionally biased region" description="Polar residues" evidence="5">
    <location>
        <begin position="42"/>
        <end position="55"/>
    </location>
</feature>
<dbReference type="InterPro" id="IPR017884">
    <property type="entry name" value="SANT_dom"/>
</dbReference>
<proteinExistence type="predicted"/>
<sequence>MSGNNIEGKSTGIKSSQNVTIPNQFQNNSSSESNIKSMGIKSKQSPSNILSSASNCGDDKNNPSTGKDSGVKAMGPYEQCNICGRLCDRAGHIQCAECENFHICLTCFCSGSEKPSNQSTAFVPTDNVYKHKNNHKYIPIGVNNMPLFTIDWTSEQELLLLEGLSKYGLGNWKQISELVNISNGYPKSASNCQKHYYEVYINSANPPLPDLNSIILPDKNQPPPPCSPIDECTDSTIASPETTTHSNTNKPQTFGYWPLRGDFDVEYDNDAELILADMEFRDDDTPQQKELKLKVIEIYNSKLDERIYRKRIIIERGLLDSKSTQQREKKLTSEERELYNILRPFNRFHSPESHEQLIQLLVQERKIRSRLYQLLLWKSLGLESIQDVYEYEYDRATKRRHFENESRIITSIAVRDKNARTKSNVKKETATSVVTTELDAKAKIISECLEEKEIEFCNTYGIPPIVFFMAKRVLLEEIATNPLISIDQNCKSLDLDVTKHGRLFDFILNLTPHAPYQNSELEPIVDLSALPLNNKGKIDSKYIASEILPPS</sequence>
<dbReference type="SUPFAM" id="SSF57850">
    <property type="entry name" value="RING/U-box"/>
    <property type="match status" value="1"/>
</dbReference>
<dbReference type="InterPro" id="IPR001005">
    <property type="entry name" value="SANT/Myb"/>
</dbReference>
<evidence type="ECO:0000259" key="6">
    <source>
        <dbReference type="PROSITE" id="PS50090"/>
    </source>
</evidence>
<dbReference type="Gene3D" id="1.10.10.60">
    <property type="entry name" value="Homeodomain-like"/>
    <property type="match status" value="1"/>
</dbReference>
<dbReference type="GeneID" id="24425395"/>
<evidence type="ECO:0000259" key="8">
    <source>
        <dbReference type="PROSITE" id="PS51293"/>
    </source>
</evidence>
<dbReference type="GO" id="GO:0008270">
    <property type="term" value="F:zinc ion binding"/>
    <property type="evidence" value="ECO:0007669"/>
    <property type="project" value="UniProtKB-KW"/>
</dbReference>
<evidence type="ECO:0000256" key="2">
    <source>
        <dbReference type="ARBA" id="ARBA00022771"/>
    </source>
</evidence>
<dbReference type="PROSITE" id="PS51293">
    <property type="entry name" value="SANT"/>
    <property type="match status" value="1"/>
</dbReference>
<keyword evidence="3" id="KW-0862">Zinc</keyword>
<dbReference type="InterPro" id="IPR036388">
    <property type="entry name" value="WH-like_DNA-bd_sf"/>
</dbReference>
<dbReference type="Gene3D" id="1.10.10.10">
    <property type="entry name" value="Winged helix-like DNA-binding domain superfamily/Winged helix DNA-binding domain"/>
    <property type="match status" value="1"/>
</dbReference>
<dbReference type="GO" id="GO:0003682">
    <property type="term" value="F:chromatin binding"/>
    <property type="evidence" value="ECO:0007669"/>
    <property type="project" value="TreeGrafter"/>
</dbReference>
<dbReference type="RefSeq" id="XP_021338735.1">
    <property type="nucleotide sequence ID" value="XM_021482188.1"/>
</dbReference>
<dbReference type="VEuPathDB" id="PiroplasmaDB:BMR1_03g03740"/>
<dbReference type="InterPro" id="IPR041983">
    <property type="entry name" value="ADA2-like_ZZ"/>
</dbReference>
<dbReference type="AlphaFoldDB" id="A0A1R4AC69"/>
<keyword evidence="10" id="KW-1185">Reference proteome</keyword>
<dbReference type="GO" id="GO:0003713">
    <property type="term" value="F:transcription coactivator activity"/>
    <property type="evidence" value="ECO:0007669"/>
    <property type="project" value="TreeGrafter"/>
</dbReference>
<dbReference type="EMBL" id="LN871598">
    <property type="protein sequence ID" value="SJK86596.1"/>
    <property type="molecule type" value="Genomic_DNA"/>
</dbReference>
<keyword evidence="2 4" id="KW-0863">Zinc-finger</keyword>
<dbReference type="PANTHER" id="PTHR12374:SF20">
    <property type="entry name" value="TRANSCRIPTIONAL ADAPTER 2-ALPHA"/>
    <property type="match status" value="1"/>
</dbReference>
<feature type="compositionally biased region" description="Polar residues" evidence="5">
    <location>
        <begin position="1"/>
        <end position="22"/>
    </location>
</feature>
<evidence type="ECO:0000313" key="9">
    <source>
        <dbReference type="EMBL" id="SJK86596.1"/>
    </source>
</evidence>
<dbReference type="PANTHER" id="PTHR12374">
    <property type="entry name" value="TRANSCRIPTIONAL ADAPTOR 2 ADA2 -RELATED"/>
    <property type="match status" value="1"/>
</dbReference>
<evidence type="ECO:0000313" key="10">
    <source>
        <dbReference type="Proteomes" id="UP000002899"/>
    </source>
</evidence>
<dbReference type="OrthoDB" id="270417at2759"/>
<dbReference type="PROSITE" id="PS50135">
    <property type="entry name" value="ZF_ZZ_2"/>
    <property type="match status" value="1"/>
</dbReference>
<evidence type="ECO:0000256" key="4">
    <source>
        <dbReference type="PROSITE-ProRule" id="PRU00228"/>
    </source>
</evidence>
<evidence type="ECO:0000259" key="7">
    <source>
        <dbReference type="PROSITE" id="PS50135"/>
    </source>
</evidence>
<dbReference type="SMART" id="SM00717">
    <property type="entry name" value="SANT"/>
    <property type="match status" value="1"/>
</dbReference>
<feature type="domain" description="Myb-like" evidence="6">
    <location>
        <begin position="152"/>
        <end position="200"/>
    </location>
</feature>
<dbReference type="InterPro" id="IPR055141">
    <property type="entry name" value="TADA2A_B-like_dom"/>
</dbReference>
<dbReference type="Pfam" id="PF00249">
    <property type="entry name" value="Myb_DNA-binding"/>
    <property type="match status" value="1"/>
</dbReference>
<dbReference type="PROSITE" id="PS01357">
    <property type="entry name" value="ZF_ZZ_1"/>
    <property type="match status" value="1"/>
</dbReference>
<feature type="domain" description="ZZ-type" evidence="7">
    <location>
        <begin position="75"/>
        <end position="145"/>
    </location>
</feature>
<dbReference type="PROSITE" id="PS50090">
    <property type="entry name" value="MYB_LIKE"/>
    <property type="match status" value="1"/>
</dbReference>
<dbReference type="KEGG" id="bmic:BMR1_03g03740"/>
<feature type="domain" description="SANT" evidence="8">
    <location>
        <begin position="147"/>
        <end position="204"/>
    </location>
</feature>
<reference evidence="9 10" key="2">
    <citation type="journal article" date="2013" name="PLoS ONE">
        <title>Whole genome mapping and re-organization of the nuclear and mitochondrial genomes of Babesia microti isolates.</title>
        <authorList>
            <person name="Cornillot E."/>
            <person name="Dassouli A."/>
            <person name="Garg A."/>
            <person name="Pachikara N."/>
            <person name="Randazzo S."/>
            <person name="Depoix D."/>
            <person name="Carcy B."/>
            <person name="Delbecq S."/>
            <person name="Frutos R."/>
            <person name="Silva J.C."/>
            <person name="Sutton R."/>
            <person name="Krause P.J."/>
            <person name="Mamoun C.B."/>
        </authorList>
    </citation>
    <scope>NUCLEOTIDE SEQUENCE [LARGE SCALE GENOMIC DNA]</scope>
    <source>
        <strain evidence="9 10">RI</strain>
    </source>
</reference>
<dbReference type="CDD" id="cd02335">
    <property type="entry name" value="ZZ_ADA2"/>
    <property type="match status" value="1"/>
</dbReference>
<evidence type="ECO:0000256" key="1">
    <source>
        <dbReference type="ARBA" id="ARBA00022723"/>
    </source>
</evidence>
<dbReference type="Pfam" id="PF22941">
    <property type="entry name" value="TADA2A-like_3rd"/>
    <property type="match status" value="1"/>
</dbReference>
<accession>A0A1R4AC69</accession>
<dbReference type="SUPFAM" id="SSF46689">
    <property type="entry name" value="Homeodomain-like"/>
    <property type="match status" value="2"/>
</dbReference>
<reference evidence="9 10" key="3">
    <citation type="journal article" date="2016" name="Sci. Rep.">
        <title>Genome-wide diversity and gene expression profiling of Babesia microti isolates identify polymorphic genes that mediate host-pathogen interactions.</title>
        <authorList>
            <person name="Silva J.C."/>
            <person name="Cornillot E."/>
            <person name="McCracken C."/>
            <person name="Usmani-Brown S."/>
            <person name="Dwivedi A."/>
            <person name="Ifeonu O.O."/>
            <person name="Crabtree J."/>
            <person name="Gotia H.T."/>
            <person name="Virji A.Z."/>
            <person name="Reynes C."/>
            <person name="Colinge J."/>
            <person name="Kumar V."/>
            <person name="Lawres L."/>
            <person name="Pazzi J.E."/>
            <person name="Pablo J.V."/>
            <person name="Hung C."/>
            <person name="Brancato J."/>
            <person name="Kumari P."/>
            <person name="Orvis J."/>
            <person name="Tretina K."/>
            <person name="Chibucos M."/>
            <person name="Ott S."/>
            <person name="Sadzewicz L."/>
            <person name="Sengamalay N."/>
            <person name="Shetty A.C."/>
            <person name="Su Q."/>
            <person name="Tallon L."/>
            <person name="Fraser C.M."/>
            <person name="Frutos R."/>
            <person name="Molina D.M."/>
            <person name="Krause P.J."/>
            <person name="Ben Mamoun C."/>
        </authorList>
    </citation>
    <scope>NUCLEOTIDE SEQUENCE [LARGE SCALE GENOMIC DNA]</scope>
    <source>
        <strain evidence="9 10">RI</strain>
    </source>
</reference>
<dbReference type="GO" id="GO:0006338">
    <property type="term" value="P:chromatin remodeling"/>
    <property type="evidence" value="ECO:0007669"/>
    <property type="project" value="TreeGrafter"/>
</dbReference>
<name>A0A1R4AC69_BABMR</name>
<dbReference type="Proteomes" id="UP000002899">
    <property type="component" value="Chromosome III"/>
</dbReference>
<gene>
    <name evidence="9" type="ORF">BMR1_03g03740</name>
</gene>
<feature type="compositionally biased region" description="Low complexity" evidence="5">
    <location>
        <begin position="23"/>
        <end position="34"/>
    </location>
</feature>
<protein>
    <submittedName>
        <fullName evidence="9">Transcriptional adapter 2-alpha</fullName>
    </submittedName>
</protein>
<organism evidence="9 10">
    <name type="scientific">Babesia microti (strain RI)</name>
    <dbReference type="NCBI Taxonomy" id="1133968"/>
    <lineage>
        <taxon>Eukaryota</taxon>
        <taxon>Sar</taxon>
        <taxon>Alveolata</taxon>
        <taxon>Apicomplexa</taxon>
        <taxon>Aconoidasida</taxon>
        <taxon>Piroplasmida</taxon>
        <taxon>Babesiidae</taxon>
        <taxon>Babesia</taxon>
    </lineage>
</organism>
<dbReference type="GO" id="GO:0006357">
    <property type="term" value="P:regulation of transcription by RNA polymerase II"/>
    <property type="evidence" value="ECO:0007669"/>
    <property type="project" value="TreeGrafter"/>
</dbReference>
<keyword evidence="1" id="KW-0479">Metal-binding</keyword>
<dbReference type="CDD" id="cd00167">
    <property type="entry name" value="SANT"/>
    <property type="match status" value="1"/>
</dbReference>
<feature type="region of interest" description="Disordered" evidence="5">
    <location>
        <begin position="1"/>
        <end position="70"/>
    </location>
</feature>
<evidence type="ECO:0000256" key="5">
    <source>
        <dbReference type="SAM" id="MobiDB-lite"/>
    </source>
</evidence>
<dbReference type="InterPro" id="IPR009057">
    <property type="entry name" value="Homeodomain-like_sf"/>
</dbReference>